<dbReference type="InterPro" id="IPR001387">
    <property type="entry name" value="Cro/C1-type_HTH"/>
</dbReference>
<protein>
    <submittedName>
        <fullName evidence="2">Helix-turn-helix domain-containing protein</fullName>
    </submittedName>
</protein>
<organism evidence="2 3">
    <name type="scientific">Candidatus Mediterraneibacter faecavium</name>
    <dbReference type="NCBI Taxonomy" id="2838668"/>
    <lineage>
        <taxon>Bacteria</taxon>
        <taxon>Bacillati</taxon>
        <taxon>Bacillota</taxon>
        <taxon>Clostridia</taxon>
        <taxon>Lachnospirales</taxon>
        <taxon>Lachnospiraceae</taxon>
        <taxon>Mediterraneibacter</taxon>
    </lineage>
</organism>
<dbReference type="PROSITE" id="PS50943">
    <property type="entry name" value="HTH_CROC1"/>
    <property type="match status" value="1"/>
</dbReference>
<evidence type="ECO:0000313" key="3">
    <source>
        <dbReference type="Proteomes" id="UP000823902"/>
    </source>
</evidence>
<dbReference type="GO" id="GO:0003677">
    <property type="term" value="F:DNA binding"/>
    <property type="evidence" value="ECO:0007669"/>
    <property type="project" value="InterPro"/>
</dbReference>
<gene>
    <name evidence="2" type="ORF">H9697_00795</name>
</gene>
<dbReference type="InterPro" id="IPR010982">
    <property type="entry name" value="Lambda_DNA-bd_dom_sf"/>
</dbReference>
<dbReference type="Proteomes" id="UP000823902">
    <property type="component" value="Unassembled WGS sequence"/>
</dbReference>
<reference evidence="2" key="1">
    <citation type="journal article" date="2021" name="PeerJ">
        <title>Extensive microbial diversity within the chicken gut microbiome revealed by metagenomics and culture.</title>
        <authorList>
            <person name="Gilroy R."/>
            <person name="Ravi A."/>
            <person name="Getino M."/>
            <person name="Pursley I."/>
            <person name="Horton D.L."/>
            <person name="Alikhan N.F."/>
            <person name="Baker D."/>
            <person name="Gharbi K."/>
            <person name="Hall N."/>
            <person name="Watson M."/>
            <person name="Adriaenssens E.M."/>
            <person name="Foster-Nyarko E."/>
            <person name="Jarju S."/>
            <person name="Secka A."/>
            <person name="Antonio M."/>
            <person name="Oren A."/>
            <person name="Chaudhuri R.R."/>
            <person name="La Ragione R."/>
            <person name="Hildebrand F."/>
            <person name="Pallen M.J."/>
        </authorList>
    </citation>
    <scope>NUCLEOTIDE SEQUENCE</scope>
    <source>
        <strain evidence="2">CHK196-7946</strain>
    </source>
</reference>
<evidence type="ECO:0000259" key="1">
    <source>
        <dbReference type="PROSITE" id="PS50943"/>
    </source>
</evidence>
<dbReference type="CDD" id="cd00093">
    <property type="entry name" value="HTH_XRE"/>
    <property type="match status" value="1"/>
</dbReference>
<evidence type="ECO:0000313" key="2">
    <source>
        <dbReference type="EMBL" id="HJC73481.1"/>
    </source>
</evidence>
<accession>A0A9D2TLH0</accession>
<dbReference type="AlphaFoldDB" id="A0A9D2TLH0"/>
<sequence>MSEFSYVLSRHVHGKNIKTYALAQYCGLDRSNMYKIINGKRKPTSLEMVHKMARFMHLSPAEEQELEEAYQITLTGYDNYYQRRDVMNFFSEFTLSTASLPAFKYGAEQPGSGQETALLASPAEVRQALFRMISSEMSRQTDGHIRLLIQPDASFLIDLIHAGSQPDRAIHIEHIICLNNNSETTQSQKNYNLNCLKQILPLYGSCPHYECFYYYDDISSRTGKLTLFPYMIITSECVCLLTSGLDRGYVMRSDASRRMLSDMFADYRKASTVLLKQISNVAEQLDYAQSLLRECGPGYCFQMTPCFTPFITLPMAEKYITIDSPSRPAFIDRFQGYIKEMNVWQEQGKTACIFSYDGVRHFLETGRIGEYPQDVYLPFDMHDRISPIRKLIQSCRSGHYRMLNESIGNPEHELYLFVNQQNGYLMFSSPYTRQPVYLNIEEPGLLFTFYDFCENLDDNMFYTPEETEALLNDLI</sequence>
<reference evidence="2" key="2">
    <citation type="submission" date="2021-04" db="EMBL/GenBank/DDBJ databases">
        <authorList>
            <person name="Gilroy R."/>
        </authorList>
    </citation>
    <scope>NUCLEOTIDE SEQUENCE</scope>
    <source>
        <strain evidence="2">CHK196-7946</strain>
    </source>
</reference>
<proteinExistence type="predicted"/>
<name>A0A9D2TLH0_9FIRM</name>
<feature type="domain" description="HTH cro/C1-type" evidence="1">
    <location>
        <begin position="21"/>
        <end position="64"/>
    </location>
</feature>
<dbReference type="EMBL" id="DWVY01000004">
    <property type="protein sequence ID" value="HJC73481.1"/>
    <property type="molecule type" value="Genomic_DNA"/>
</dbReference>
<dbReference type="Gene3D" id="1.10.260.40">
    <property type="entry name" value="lambda repressor-like DNA-binding domains"/>
    <property type="match status" value="1"/>
</dbReference>
<dbReference type="SUPFAM" id="SSF47413">
    <property type="entry name" value="lambda repressor-like DNA-binding domains"/>
    <property type="match status" value="1"/>
</dbReference>
<comment type="caution">
    <text evidence="2">The sequence shown here is derived from an EMBL/GenBank/DDBJ whole genome shotgun (WGS) entry which is preliminary data.</text>
</comment>